<name>A0A1U7W9E4_NICSY</name>
<keyword evidence="1" id="KW-1185">Reference proteome</keyword>
<reference evidence="2" key="2">
    <citation type="submission" date="2025-08" db="UniProtKB">
        <authorList>
            <consortium name="RefSeq"/>
        </authorList>
    </citation>
    <scope>IDENTIFICATION</scope>
    <source>
        <tissue evidence="2">Leaf</tissue>
    </source>
</reference>
<accession>A0A1U7W9E4</accession>
<evidence type="ECO:0000313" key="2">
    <source>
        <dbReference type="RefSeq" id="XP_009771274.1"/>
    </source>
</evidence>
<sequence>MNIRYAHYFPQKLPHRSLDHELGEDRNEVTIGEFINLGDDKACVVTTEKALVYALYESIIFAPRPNRPASLHQSEFGKDILSTVKGKAGSIILLIWRNVAVYFTYPADLPHNFCLSALRTRFL</sequence>
<protein>
    <submittedName>
        <fullName evidence="2">Uncharacterized protein LOC104221839</fullName>
    </submittedName>
</protein>
<gene>
    <name evidence="2" type="primary">LOC104221839</name>
</gene>
<dbReference type="RefSeq" id="XP_009771274.1">
    <property type="nucleotide sequence ID" value="XM_009772972.1"/>
</dbReference>
<organism evidence="1 2">
    <name type="scientific">Nicotiana sylvestris</name>
    <name type="common">Wood tobacco</name>
    <name type="synonym">South American tobacco</name>
    <dbReference type="NCBI Taxonomy" id="4096"/>
    <lineage>
        <taxon>Eukaryota</taxon>
        <taxon>Viridiplantae</taxon>
        <taxon>Streptophyta</taxon>
        <taxon>Embryophyta</taxon>
        <taxon>Tracheophyta</taxon>
        <taxon>Spermatophyta</taxon>
        <taxon>Magnoliopsida</taxon>
        <taxon>eudicotyledons</taxon>
        <taxon>Gunneridae</taxon>
        <taxon>Pentapetalae</taxon>
        <taxon>asterids</taxon>
        <taxon>lamiids</taxon>
        <taxon>Solanales</taxon>
        <taxon>Solanaceae</taxon>
        <taxon>Nicotianoideae</taxon>
        <taxon>Nicotianeae</taxon>
        <taxon>Nicotiana</taxon>
    </lineage>
</organism>
<proteinExistence type="predicted"/>
<reference evidence="1" key="1">
    <citation type="journal article" date="2013" name="Genome Biol.">
        <title>Reference genomes and transcriptomes of Nicotiana sylvestris and Nicotiana tomentosiformis.</title>
        <authorList>
            <person name="Sierro N."/>
            <person name="Battey J.N."/>
            <person name="Ouadi S."/>
            <person name="Bovet L."/>
            <person name="Goepfert S."/>
            <person name="Bakaher N."/>
            <person name="Peitsch M.C."/>
            <person name="Ivanov N.V."/>
        </authorList>
    </citation>
    <scope>NUCLEOTIDE SEQUENCE [LARGE SCALE GENOMIC DNA]</scope>
</reference>
<dbReference type="AlphaFoldDB" id="A0A1U7W9E4"/>
<evidence type="ECO:0000313" key="1">
    <source>
        <dbReference type="Proteomes" id="UP000189701"/>
    </source>
</evidence>
<dbReference type="Proteomes" id="UP000189701">
    <property type="component" value="Unplaced"/>
</dbReference>